<dbReference type="EMBL" id="JAGDQJ010000011">
    <property type="protein sequence ID" value="MBO1625801.1"/>
    <property type="molecule type" value="Genomic_DNA"/>
</dbReference>
<dbReference type="InterPro" id="IPR002575">
    <property type="entry name" value="Aminoglycoside_PTrfase"/>
</dbReference>
<dbReference type="PANTHER" id="PTHR41283:SF1">
    <property type="entry name" value="AMINOGLYCOSIDE PHOSPHOTRANSFERASE DOMAIN-CONTAINING PROTEIN"/>
    <property type="match status" value="1"/>
</dbReference>
<reference evidence="2 3" key="1">
    <citation type="submission" date="2021-03" db="EMBL/GenBank/DDBJ databases">
        <title>Identification of novel Bacillus strains.</title>
        <authorList>
            <person name="Xiao Z."/>
            <person name="Li Y."/>
            <person name="Shen J."/>
        </authorList>
    </citation>
    <scope>NUCLEOTIDE SEQUENCE [LARGE SCALE GENOMIC DNA]</scope>
    <source>
        <strain evidence="2 3">SY8</strain>
    </source>
</reference>
<organism evidence="2 3">
    <name type="scientific">Bacillus arachidis</name>
    <dbReference type="NCBI Taxonomy" id="2819290"/>
    <lineage>
        <taxon>Bacteria</taxon>
        <taxon>Bacillati</taxon>
        <taxon>Bacillota</taxon>
        <taxon>Bacilli</taxon>
        <taxon>Bacillales</taxon>
        <taxon>Bacillaceae</taxon>
        <taxon>Bacillus</taxon>
    </lineage>
</organism>
<dbReference type="Proteomes" id="UP000677611">
    <property type="component" value="Unassembled WGS sequence"/>
</dbReference>
<name>A0ABS3NZ36_9BACI</name>
<evidence type="ECO:0000313" key="2">
    <source>
        <dbReference type="EMBL" id="MBO1625801.1"/>
    </source>
</evidence>
<keyword evidence="3" id="KW-1185">Reference proteome</keyword>
<proteinExistence type="predicted"/>
<feature type="domain" description="Aminoglycoside phosphotransferase" evidence="1">
    <location>
        <begin position="20"/>
        <end position="251"/>
    </location>
</feature>
<dbReference type="Gene3D" id="3.90.1200.10">
    <property type="match status" value="1"/>
</dbReference>
<gene>
    <name evidence="2" type="ORF">J4P90_11195</name>
</gene>
<dbReference type="SUPFAM" id="SSF56112">
    <property type="entry name" value="Protein kinase-like (PK-like)"/>
    <property type="match status" value="1"/>
</dbReference>
<dbReference type="RefSeq" id="WP_208017681.1">
    <property type="nucleotide sequence ID" value="NZ_JAGDQJ010000011.1"/>
</dbReference>
<protein>
    <submittedName>
        <fullName evidence="2">Aminoglycoside phosphotransferase family protein</fullName>
    </submittedName>
</protein>
<dbReference type="InterPro" id="IPR011009">
    <property type="entry name" value="Kinase-like_dom_sf"/>
</dbReference>
<comment type="caution">
    <text evidence="2">The sequence shown here is derived from an EMBL/GenBank/DDBJ whole genome shotgun (WGS) entry which is preliminary data.</text>
</comment>
<accession>A0ABS3NZ36</accession>
<evidence type="ECO:0000259" key="1">
    <source>
        <dbReference type="Pfam" id="PF01636"/>
    </source>
</evidence>
<evidence type="ECO:0000313" key="3">
    <source>
        <dbReference type="Proteomes" id="UP000677611"/>
    </source>
</evidence>
<dbReference type="Pfam" id="PF01636">
    <property type="entry name" value="APH"/>
    <property type="match status" value="1"/>
</dbReference>
<dbReference type="PANTHER" id="PTHR41283">
    <property type="entry name" value="AMINOGLYCOSIDE PHOSPHOTRANSFERASE"/>
    <property type="match status" value="1"/>
</dbReference>
<sequence>MKEVLMELEKQLNWPRAVKCTAISKGFSQDQKYKIELANHERYFIKVCDISTCERRLEEYEYMSRFELLGLPMPKLLHFVNLIPFNQCVQVFEWIEGDDGKDILGKLTEKEQYLAGKRAGEVLKTIHTVKKKKIEESWEMLRWNKYERYLQALEEYETDFIDIKPVLSFVENHKILLHARPIVFLHDDFHPANLMLHHKEFRAVIDFARFDFGDPIHDFYKMPLFTVDISIPFAVGQVHGYCDGEPSLHFWKLYALYVAMIFPADIVWTNRITPNLLEEMKMRLRRILEEHNGFTSYTPNWYKSFDKNIINIE</sequence>